<name>A0ABR0AVU1_9CRUS</name>
<keyword evidence="3" id="KW-1185">Reference proteome</keyword>
<reference evidence="2 3" key="1">
    <citation type="journal article" date="2023" name="Nucleic Acids Res.">
        <title>The hologenome of Daphnia magna reveals possible DNA methylation and microbiome-mediated evolution of the host genome.</title>
        <authorList>
            <person name="Chaturvedi A."/>
            <person name="Li X."/>
            <person name="Dhandapani V."/>
            <person name="Marshall H."/>
            <person name="Kissane S."/>
            <person name="Cuenca-Cambronero M."/>
            <person name="Asole G."/>
            <person name="Calvet F."/>
            <person name="Ruiz-Romero M."/>
            <person name="Marangio P."/>
            <person name="Guigo R."/>
            <person name="Rago D."/>
            <person name="Mirbahai L."/>
            <person name="Eastwood N."/>
            <person name="Colbourne J.K."/>
            <person name="Zhou J."/>
            <person name="Mallon E."/>
            <person name="Orsini L."/>
        </authorList>
    </citation>
    <scope>NUCLEOTIDE SEQUENCE [LARGE SCALE GENOMIC DNA]</scope>
    <source>
        <strain evidence="2">LRV0_1</strain>
    </source>
</reference>
<feature type="compositionally biased region" description="Basic residues" evidence="1">
    <location>
        <begin position="96"/>
        <end position="105"/>
    </location>
</feature>
<evidence type="ECO:0000256" key="1">
    <source>
        <dbReference type="SAM" id="MobiDB-lite"/>
    </source>
</evidence>
<feature type="compositionally biased region" description="Polar residues" evidence="1">
    <location>
        <begin position="84"/>
        <end position="95"/>
    </location>
</feature>
<dbReference type="EMBL" id="JAOYFB010000039">
    <property type="protein sequence ID" value="KAK4029159.1"/>
    <property type="molecule type" value="Genomic_DNA"/>
</dbReference>
<dbReference type="Proteomes" id="UP001234178">
    <property type="component" value="Unassembled WGS sequence"/>
</dbReference>
<evidence type="ECO:0000313" key="2">
    <source>
        <dbReference type="EMBL" id="KAK4029159.1"/>
    </source>
</evidence>
<comment type="caution">
    <text evidence="2">The sequence shown here is derived from an EMBL/GenBank/DDBJ whole genome shotgun (WGS) entry which is preliminary data.</text>
</comment>
<feature type="region of interest" description="Disordered" evidence="1">
    <location>
        <begin position="84"/>
        <end position="105"/>
    </location>
</feature>
<evidence type="ECO:0000313" key="3">
    <source>
        <dbReference type="Proteomes" id="UP001234178"/>
    </source>
</evidence>
<accession>A0ABR0AVU1</accession>
<proteinExistence type="predicted"/>
<organism evidence="2 3">
    <name type="scientific">Daphnia magna</name>
    <dbReference type="NCBI Taxonomy" id="35525"/>
    <lineage>
        <taxon>Eukaryota</taxon>
        <taxon>Metazoa</taxon>
        <taxon>Ecdysozoa</taxon>
        <taxon>Arthropoda</taxon>
        <taxon>Crustacea</taxon>
        <taxon>Branchiopoda</taxon>
        <taxon>Diplostraca</taxon>
        <taxon>Cladocera</taxon>
        <taxon>Anomopoda</taxon>
        <taxon>Daphniidae</taxon>
        <taxon>Daphnia</taxon>
    </lineage>
</organism>
<gene>
    <name evidence="2" type="ORF">OUZ56_022169</name>
</gene>
<protein>
    <submittedName>
        <fullName evidence="2">Uncharacterized protein</fullName>
    </submittedName>
</protein>
<sequence length="105" mass="12203">MAVNQKLEKRGVRLDWGEARRRRWISYLSIKEKGVGGTVCLLLLFFSERFRQIHQSVTHNGVDGPVLYEDCCSFISRQQLTHTLQRMTKRNSTPPQKKKADKGIE</sequence>